<name>A0AAE8MR68_9PEZI</name>
<evidence type="ECO:0000256" key="4">
    <source>
        <dbReference type="ARBA" id="ARBA00023242"/>
    </source>
</evidence>
<keyword evidence="4" id="KW-0539">Nucleus</keyword>
<keyword evidence="8" id="KW-1185">Reference proteome</keyword>
<dbReference type="InterPro" id="IPR050675">
    <property type="entry name" value="OAF3"/>
</dbReference>
<evidence type="ECO:0000313" key="8">
    <source>
        <dbReference type="Proteomes" id="UP001187682"/>
    </source>
</evidence>
<dbReference type="Proteomes" id="UP001187682">
    <property type="component" value="Unassembled WGS sequence"/>
</dbReference>
<dbReference type="PROSITE" id="PS50048">
    <property type="entry name" value="ZN2_CY6_FUNGAL_2"/>
    <property type="match status" value="1"/>
</dbReference>
<dbReference type="SMART" id="SM00066">
    <property type="entry name" value="GAL4"/>
    <property type="match status" value="1"/>
</dbReference>
<dbReference type="PANTHER" id="PTHR31069">
    <property type="entry name" value="OLEATE-ACTIVATED TRANSCRIPTION FACTOR 1-RELATED"/>
    <property type="match status" value="1"/>
</dbReference>
<dbReference type="InterPro" id="IPR021858">
    <property type="entry name" value="Fun_TF"/>
</dbReference>
<feature type="region of interest" description="Disordered" evidence="5">
    <location>
        <begin position="93"/>
        <end position="147"/>
    </location>
</feature>
<dbReference type="SUPFAM" id="SSF57701">
    <property type="entry name" value="Zn2/Cys6 DNA-binding domain"/>
    <property type="match status" value="1"/>
</dbReference>
<proteinExistence type="predicted"/>
<reference evidence="7" key="1">
    <citation type="submission" date="2018-03" db="EMBL/GenBank/DDBJ databases">
        <authorList>
            <person name="Guldener U."/>
        </authorList>
    </citation>
    <scope>NUCLEOTIDE SEQUENCE</scope>
</reference>
<dbReference type="InterPro" id="IPR036864">
    <property type="entry name" value="Zn2-C6_fun-type_DNA-bd_sf"/>
</dbReference>
<feature type="compositionally biased region" description="Polar residues" evidence="5">
    <location>
        <begin position="122"/>
        <end position="136"/>
    </location>
</feature>
<dbReference type="Gene3D" id="4.10.240.10">
    <property type="entry name" value="Zn(2)-C6 fungal-type DNA-binding domain"/>
    <property type="match status" value="1"/>
</dbReference>
<feature type="compositionally biased region" description="Low complexity" evidence="5">
    <location>
        <begin position="137"/>
        <end position="147"/>
    </location>
</feature>
<dbReference type="GO" id="GO:0003677">
    <property type="term" value="F:DNA binding"/>
    <property type="evidence" value="ECO:0007669"/>
    <property type="project" value="UniProtKB-KW"/>
</dbReference>
<dbReference type="CDD" id="cd00067">
    <property type="entry name" value="GAL4"/>
    <property type="match status" value="1"/>
</dbReference>
<evidence type="ECO:0000256" key="1">
    <source>
        <dbReference type="ARBA" id="ARBA00023015"/>
    </source>
</evidence>
<gene>
    <name evidence="7" type="ORF">DNG_01172</name>
</gene>
<protein>
    <submittedName>
        <fullName evidence="7">Related to acriflavine sensitivity control protein ACR-2</fullName>
    </submittedName>
</protein>
<feature type="domain" description="Zn(2)-C6 fungal-type" evidence="6">
    <location>
        <begin position="37"/>
        <end position="66"/>
    </location>
</feature>
<dbReference type="GO" id="GO:0000981">
    <property type="term" value="F:DNA-binding transcription factor activity, RNA polymerase II-specific"/>
    <property type="evidence" value="ECO:0007669"/>
    <property type="project" value="InterPro"/>
</dbReference>
<keyword evidence="1" id="KW-0805">Transcription regulation</keyword>
<dbReference type="Pfam" id="PF00172">
    <property type="entry name" value="Zn_clus"/>
    <property type="match status" value="1"/>
</dbReference>
<evidence type="ECO:0000259" key="6">
    <source>
        <dbReference type="PROSITE" id="PS50048"/>
    </source>
</evidence>
<feature type="compositionally biased region" description="Low complexity" evidence="5">
    <location>
        <begin position="8"/>
        <end position="19"/>
    </location>
</feature>
<comment type="caution">
    <text evidence="7">The sequence shown here is derived from an EMBL/GenBank/DDBJ whole genome shotgun (WGS) entry which is preliminary data.</text>
</comment>
<feature type="region of interest" description="Disordered" evidence="5">
    <location>
        <begin position="1"/>
        <end position="36"/>
    </location>
</feature>
<evidence type="ECO:0000313" key="7">
    <source>
        <dbReference type="EMBL" id="SPN97659.1"/>
    </source>
</evidence>
<dbReference type="PANTHER" id="PTHR31069:SF28">
    <property type="entry name" value="ZN(II)2CYS6 TRANSCRIPTION FACTOR (EUROFUNG)"/>
    <property type="match status" value="1"/>
</dbReference>
<evidence type="ECO:0000256" key="5">
    <source>
        <dbReference type="SAM" id="MobiDB-lite"/>
    </source>
</evidence>
<evidence type="ECO:0000256" key="2">
    <source>
        <dbReference type="ARBA" id="ARBA00023125"/>
    </source>
</evidence>
<dbReference type="EMBL" id="ONZQ02000001">
    <property type="protein sequence ID" value="SPN97659.1"/>
    <property type="molecule type" value="Genomic_DNA"/>
</dbReference>
<dbReference type="AlphaFoldDB" id="A0AAE8MR68"/>
<dbReference type="GO" id="GO:0008270">
    <property type="term" value="F:zinc ion binding"/>
    <property type="evidence" value="ECO:0007669"/>
    <property type="project" value="InterPro"/>
</dbReference>
<keyword evidence="2" id="KW-0238">DNA-binding</keyword>
<sequence length="862" mass="94090">MTTSTSTQQPQAQPQVKDAAAARRRRRRAPAGGAADDCFSCSRKNVKCDRKRPYCSQCLEVGLECSGYKTQLTWGVGVASRGKLRGLSLPVAKSAPAVGSGPLRKPPPRSRSSSVAVPQWNGRDQSSNGSGTSEPGASSPELSTSSPASVPFYGYDYLSVPQSDGTSPTTIQTPWNDVQFALPEGPGYRKLGAQLGPIPITSDPRLSPPLDSTSDGYLSPMHHTFTQGDETPYVSSPSIMYDGCTSQDSPIPRSPLPIAMAGQQPPRSCPSLVYAASDQSSSYPSQMEFEAHLSRKLMRECDNLSVPELDTYSTSCGSSTAGPGWPPAEDDFTSHQTDQSSAQWPSVYESCNVHVNSELIAKMPFFMDYYKTIMAPSMVFIDGPHNPFRDHILQLAVGSQSLQHAICALSACNLRMKRKLSLGQGTREMAEKLMAEKAMGDSLADSGVDGDQSLSEEYQHRNLAVHLLNQQLNDPIKAAHDSVLATILLLCHYRMAESGIAKFHTQFAGVKKILAMRQAQHVAPSGETAWMEAIFTYFDSISATINDRGTQLGSDGRDSHFLPPGAENLVGCERGLFRTISRLSGLNLLSQNRPVQTPQMRTSEGYFPRTGSVSDLRGLDISGRDHSFMKPLGHTYKRSAASIQNQDHLDMYNLPARRFDGNGFIGEEVLASVVNSSPTFDDHQANFWQEWKEVRQALQNWEFDPMQLQRTLPCEPSPSQLRDLGCLSEAFRYAALLYTERLAGPNSPSSSAVFQNLVSQVVYYATSLDGGSPAEKFLLWPLFVAGSECVNDLQRNIVRSKCRDIMARSGYMNNLSALDILENLWAGDSGEGGKGAGGVKMGPFNWTRCIAGLSGEVEWIMF</sequence>
<keyword evidence="3" id="KW-0804">Transcription</keyword>
<organism evidence="7 8">
    <name type="scientific">Cephalotrichum gorgonifer</name>
    <dbReference type="NCBI Taxonomy" id="2041049"/>
    <lineage>
        <taxon>Eukaryota</taxon>
        <taxon>Fungi</taxon>
        <taxon>Dikarya</taxon>
        <taxon>Ascomycota</taxon>
        <taxon>Pezizomycotina</taxon>
        <taxon>Sordariomycetes</taxon>
        <taxon>Hypocreomycetidae</taxon>
        <taxon>Microascales</taxon>
        <taxon>Microascaceae</taxon>
        <taxon>Cephalotrichum</taxon>
    </lineage>
</organism>
<dbReference type="Pfam" id="PF11951">
    <property type="entry name" value="Fungal_trans_2"/>
    <property type="match status" value="1"/>
</dbReference>
<dbReference type="InterPro" id="IPR001138">
    <property type="entry name" value="Zn2Cys6_DnaBD"/>
</dbReference>
<evidence type="ECO:0000256" key="3">
    <source>
        <dbReference type="ARBA" id="ARBA00023163"/>
    </source>
</evidence>
<accession>A0AAE8MR68</accession>